<dbReference type="EC" id="2.3.2.23" evidence="1"/>
<name>A0AAD8AGU1_DIPPU</name>
<feature type="domain" description="UBC core" evidence="8">
    <location>
        <begin position="109"/>
        <end position="272"/>
    </location>
</feature>
<evidence type="ECO:0000256" key="7">
    <source>
        <dbReference type="SAM" id="MobiDB-lite"/>
    </source>
</evidence>
<evidence type="ECO:0000256" key="6">
    <source>
        <dbReference type="ARBA" id="ARBA00055455"/>
    </source>
</evidence>
<gene>
    <name evidence="9" type="ORF">L9F63_010805</name>
</gene>
<keyword evidence="10" id="KW-1185">Reference proteome</keyword>
<evidence type="ECO:0000313" key="9">
    <source>
        <dbReference type="EMBL" id="KAJ9598515.1"/>
    </source>
</evidence>
<sequence>MSSRSKEKMAAAFRKLFRSSQKIGDPEGAVGGQGCSGGSGSPSRRLLSRHGYHRDAVIPAEGSLELPAPSSRKSVADLFKSKKSSGASSSSSADKQMSAGTSSASQRTVRTRRLMKELREIQRIQQQYRHEPVFTVELVNDNLFEWHVKLYRIDSESELATDMRDMGIPYILLHIVFPDTFPFAPPFMRVISPRIEKGFVMEGGAICMELLTPRGWASAYTVEAVVMQFAASIVKGQGRIAKKHKGSKDFNRRSAEESFRSLVKTHEKYGWVTPPLADG</sequence>
<comment type="caution">
    <text evidence="9">The sequence shown here is derived from an EMBL/GenBank/DDBJ whole genome shotgun (WGS) entry which is preliminary data.</text>
</comment>
<dbReference type="PROSITE" id="PS50127">
    <property type="entry name" value="UBC_2"/>
    <property type="match status" value="1"/>
</dbReference>
<keyword evidence="4" id="KW-0833">Ubl conjugation pathway</keyword>
<feature type="region of interest" description="Disordered" evidence="7">
    <location>
        <begin position="1"/>
        <end position="52"/>
    </location>
</feature>
<dbReference type="AlphaFoldDB" id="A0AAD8AGU1"/>
<accession>A0AAD8AGU1</accession>
<dbReference type="GO" id="GO:0005524">
    <property type="term" value="F:ATP binding"/>
    <property type="evidence" value="ECO:0007669"/>
    <property type="project" value="UniProtKB-KW"/>
</dbReference>
<evidence type="ECO:0000256" key="4">
    <source>
        <dbReference type="ARBA" id="ARBA00022786"/>
    </source>
</evidence>
<dbReference type="Pfam" id="PF00179">
    <property type="entry name" value="UQ_con"/>
    <property type="match status" value="1"/>
</dbReference>
<reference evidence="9" key="2">
    <citation type="submission" date="2023-05" db="EMBL/GenBank/DDBJ databases">
        <authorList>
            <person name="Fouks B."/>
        </authorList>
    </citation>
    <scope>NUCLEOTIDE SEQUENCE</scope>
    <source>
        <strain evidence="9">Stay&amp;Tobe</strain>
        <tissue evidence="9">Testes</tissue>
    </source>
</reference>
<feature type="compositionally biased region" description="Gly residues" evidence="7">
    <location>
        <begin position="29"/>
        <end position="40"/>
    </location>
</feature>
<dbReference type="CDD" id="cd23802">
    <property type="entry name" value="UBCc_UBE2Q"/>
    <property type="match status" value="1"/>
</dbReference>
<evidence type="ECO:0000256" key="2">
    <source>
        <dbReference type="ARBA" id="ARBA00022679"/>
    </source>
</evidence>
<feature type="compositionally biased region" description="Low complexity" evidence="7">
    <location>
        <begin position="84"/>
        <end position="99"/>
    </location>
</feature>
<keyword evidence="3" id="KW-0547">Nucleotide-binding</keyword>
<dbReference type="Proteomes" id="UP001233999">
    <property type="component" value="Unassembled WGS sequence"/>
</dbReference>
<organism evidence="9 10">
    <name type="scientific">Diploptera punctata</name>
    <name type="common">Pacific beetle cockroach</name>
    <dbReference type="NCBI Taxonomy" id="6984"/>
    <lineage>
        <taxon>Eukaryota</taxon>
        <taxon>Metazoa</taxon>
        <taxon>Ecdysozoa</taxon>
        <taxon>Arthropoda</taxon>
        <taxon>Hexapoda</taxon>
        <taxon>Insecta</taxon>
        <taxon>Pterygota</taxon>
        <taxon>Neoptera</taxon>
        <taxon>Polyneoptera</taxon>
        <taxon>Dictyoptera</taxon>
        <taxon>Blattodea</taxon>
        <taxon>Blaberoidea</taxon>
        <taxon>Blaberidae</taxon>
        <taxon>Diplopterinae</taxon>
        <taxon>Diploptera</taxon>
    </lineage>
</organism>
<proteinExistence type="predicted"/>
<dbReference type="GO" id="GO:0061631">
    <property type="term" value="F:ubiquitin conjugating enzyme activity"/>
    <property type="evidence" value="ECO:0007669"/>
    <property type="project" value="UniProtKB-EC"/>
</dbReference>
<dbReference type="Gene3D" id="3.10.110.10">
    <property type="entry name" value="Ubiquitin Conjugating Enzyme"/>
    <property type="match status" value="1"/>
</dbReference>
<keyword evidence="2" id="KW-0808">Transferase</keyword>
<dbReference type="EMBL" id="JASPKZ010001213">
    <property type="protein sequence ID" value="KAJ9598515.1"/>
    <property type="molecule type" value="Genomic_DNA"/>
</dbReference>
<evidence type="ECO:0000256" key="3">
    <source>
        <dbReference type="ARBA" id="ARBA00022741"/>
    </source>
</evidence>
<evidence type="ECO:0000259" key="8">
    <source>
        <dbReference type="PROSITE" id="PS50127"/>
    </source>
</evidence>
<evidence type="ECO:0000313" key="10">
    <source>
        <dbReference type="Proteomes" id="UP001233999"/>
    </source>
</evidence>
<dbReference type="SMART" id="SM00212">
    <property type="entry name" value="UBCc"/>
    <property type="match status" value="1"/>
</dbReference>
<feature type="region of interest" description="Disordered" evidence="7">
    <location>
        <begin position="77"/>
        <end position="110"/>
    </location>
</feature>
<dbReference type="InterPro" id="IPR000608">
    <property type="entry name" value="UBC"/>
</dbReference>
<comment type="function">
    <text evidence="6">Probable E2 ubiquitin-protein ligase that catalyzes the covalent attachment of ubiquitin to target proteins. May facilitate the monoubiquitination and degradation of MTOR and CCNE1 through interaction with FBXW7.</text>
</comment>
<protein>
    <recommendedName>
        <fullName evidence="1">E2 ubiquitin-conjugating enzyme</fullName>
        <ecNumber evidence="1">2.3.2.23</ecNumber>
    </recommendedName>
</protein>
<reference evidence="9" key="1">
    <citation type="journal article" date="2023" name="IScience">
        <title>Live-bearing cockroach genome reveals convergent evolutionary mechanisms linked to viviparity in insects and beyond.</title>
        <authorList>
            <person name="Fouks B."/>
            <person name="Harrison M.C."/>
            <person name="Mikhailova A.A."/>
            <person name="Marchal E."/>
            <person name="English S."/>
            <person name="Carruthers M."/>
            <person name="Jennings E.C."/>
            <person name="Chiamaka E.L."/>
            <person name="Frigard R.A."/>
            <person name="Pippel M."/>
            <person name="Attardo G.M."/>
            <person name="Benoit J.B."/>
            <person name="Bornberg-Bauer E."/>
            <person name="Tobe S.S."/>
        </authorList>
    </citation>
    <scope>NUCLEOTIDE SEQUENCE</scope>
    <source>
        <strain evidence="9">Stay&amp;Tobe</strain>
    </source>
</reference>
<evidence type="ECO:0000256" key="1">
    <source>
        <dbReference type="ARBA" id="ARBA00012486"/>
    </source>
</evidence>
<keyword evidence="5" id="KW-0067">ATP-binding</keyword>
<dbReference type="FunFam" id="3.10.110.10:FF:000036">
    <property type="entry name" value="ubiquitin-conjugating enzyme E2Q-like protein 1"/>
    <property type="match status" value="1"/>
</dbReference>
<dbReference type="InterPro" id="IPR016135">
    <property type="entry name" value="UBQ-conjugating_enzyme/RWD"/>
</dbReference>
<evidence type="ECO:0000256" key="5">
    <source>
        <dbReference type="ARBA" id="ARBA00022840"/>
    </source>
</evidence>
<dbReference type="SUPFAM" id="SSF54495">
    <property type="entry name" value="UBC-like"/>
    <property type="match status" value="1"/>
</dbReference>